<keyword evidence="7" id="KW-0812">Transmembrane</keyword>
<gene>
    <name evidence="9" type="ORF">EW146_g5310</name>
</gene>
<dbReference type="InterPro" id="IPR023058">
    <property type="entry name" value="PPIase_PpiC_CS"/>
</dbReference>
<dbReference type="GO" id="GO:0003755">
    <property type="term" value="F:peptidyl-prolyl cis-trans isomerase activity"/>
    <property type="evidence" value="ECO:0007669"/>
    <property type="project" value="UniProtKB-KW"/>
</dbReference>
<evidence type="ECO:0000259" key="8">
    <source>
        <dbReference type="PROSITE" id="PS50198"/>
    </source>
</evidence>
<evidence type="ECO:0000256" key="7">
    <source>
        <dbReference type="SAM" id="Phobius"/>
    </source>
</evidence>
<sequence length="568" mass="62749">MSHERRGIYDVHTANPLNLIEDCTLTLKHSFYGQSRASQSYVCLGSPPFEFPGHAILLQHPDEAVVLGPSFRAYRGASPDPSWIQRLSERERTTCASARQPSSGEAQREQEAVELERGTLCLPLQPRESLKSNEPKFKANITRSKEEAIALLQQYAAEIDGSTSKFAELASAHSDCSSHDHGGDLGWFRPGQMQKPFEDAAYALNVDQISDVLPGMSSAMKLQLQLGREQMRNEPILNSSANERRWFVEPAPIHSSLNLACRPTTSDPCPYELWIALDLDDVAWTRYSKFTFRISWPASYPTEFSIQLYKPHELLSYLNISTAPLLHAETVSPLSSAQTRRRFARIRLVDTGVRAPNSASASAPALVPFVVILEPLYFNVLPASLSPVLVFLAVVAGIAVLIVPSTIRVFERLAERAKVEMHDIKAEDAVLENWNDDSNFQTSADAKQHCVDFGGAHLINAENWTRDFEVESTVCTRIIRSIPAGRDSVAHSCRLNPLRAGCSSALAMLPPSLQGARITADEVGVLTKVSSRCPQGSQHTASRTPQPPPAELSTINRHRDTPPTLAKR</sequence>
<keyword evidence="10" id="KW-1185">Reference proteome</keyword>
<feature type="region of interest" description="Disordered" evidence="6">
    <location>
        <begin position="530"/>
        <end position="568"/>
    </location>
</feature>
<keyword evidence="7" id="KW-0472">Membrane</keyword>
<dbReference type="OrthoDB" id="3360032at2759"/>
<feature type="region of interest" description="Disordered" evidence="6">
    <location>
        <begin position="93"/>
        <end position="112"/>
    </location>
</feature>
<protein>
    <recommendedName>
        <fullName evidence="2">peptidylprolyl isomerase</fullName>
        <ecNumber evidence="2">5.2.1.8</ecNumber>
    </recommendedName>
</protein>
<dbReference type="InterPro" id="IPR051370">
    <property type="entry name" value="PPIase_Pin1"/>
</dbReference>
<dbReference type="SUPFAM" id="SSF54534">
    <property type="entry name" value="FKBP-like"/>
    <property type="match status" value="1"/>
</dbReference>
<dbReference type="InterPro" id="IPR046357">
    <property type="entry name" value="PPIase_dom_sf"/>
</dbReference>
<name>A0A4V3XEW3_9AGAM</name>
<dbReference type="Proteomes" id="UP000310158">
    <property type="component" value="Unassembled WGS sequence"/>
</dbReference>
<evidence type="ECO:0000256" key="6">
    <source>
        <dbReference type="SAM" id="MobiDB-lite"/>
    </source>
</evidence>
<evidence type="ECO:0000256" key="4">
    <source>
        <dbReference type="ARBA" id="ARBA00023235"/>
    </source>
</evidence>
<feature type="compositionally biased region" description="Polar residues" evidence="6">
    <location>
        <begin position="94"/>
        <end position="105"/>
    </location>
</feature>
<evidence type="ECO:0000313" key="10">
    <source>
        <dbReference type="Proteomes" id="UP000310158"/>
    </source>
</evidence>
<proteinExistence type="predicted"/>
<feature type="compositionally biased region" description="Polar residues" evidence="6">
    <location>
        <begin position="530"/>
        <end position="544"/>
    </location>
</feature>
<accession>A0A4V3XEW3</accession>
<evidence type="ECO:0000256" key="1">
    <source>
        <dbReference type="ARBA" id="ARBA00000971"/>
    </source>
</evidence>
<evidence type="ECO:0000256" key="2">
    <source>
        <dbReference type="ARBA" id="ARBA00013194"/>
    </source>
</evidence>
<keyword evidence="7" id="KW-1133">Transmembrane helix</keyword>
<dbReference type="AlphaFoldDB" id="A0A4V3XEW3"/>
<dbReference type="GO" id="GO:0005829">
    <property type="term" value="C:cytosol"/>
    <property type="evidence" value="ECO:0007669"/>
    <property type="project" value="TreeGrafter"/>
</dbReference>
<organism evidence="9 10">
    <name type="scientific">Bondarzewia mesenterica</name>
    <dbReference type="NCBI Taxonomy" id="1095465"/>
    <lineage>
        <taxon>Eukaryota</taxon>
        <taxon>Fungi</taxon>
        <taxon>Dikarya</taxon>
        <taxon>Basidiomycota</taxon>
        <taxon>Agaricomycotina</taxon>
        <taxon>Agaricomycetes</taxon>
        <taxon>Russulales</taxon>
        <taxon>Bondarzewiaceae</taxon>
        <taxon>Bondarzewia</taxon>
    </lineage>
</organism>
<dbReference type="PANTHER" id="PTHR10657:SF4">
    <property type="entry name" value="PEPTIDYL-PROLYL CIS-TRANS ISOMERASE-RELATED"/>
    <property type="match status" value="1"/>
</dbReference>
<dbReference type="EMBL" id="SGPL01000229">
    <property type="protein sequence ID" value="THH15113.1"/>
    <property type="molecule type" value="Genomic_DNA"/>
</dbReference>
<evidence type="ECO:0000313" key="9">
    <source>
        <dbReference type="EMBL" id="THH15113.1"/>
    </source>
</evidence>
<keyword evidence="3 5" id="KW-0697">Rotamase</keyword>
<dbReference type="PANTHER" id="PTHR10657">
    <property type="entry name" value="PEPTIDYL-PROLYL CIS-TRANS ISOMERASE"/>
    <property type="match status" value="1"/>
</dbReference>
<comment type="catalytic activity">
    <reaction evidence="1">
        <text>[protein]-peptidylproline (omega=180) = [protein]-peptidylproline (omega=0)</text>
        <dbReference type="Rhea" id="RHEA:16237"/>
        <dbReference type="Rhea" id="RHEA-COMP:10747"/>
        <dbReference type="Rhea" id="RHEA-COMP:10748"/>
        <dbReference type="ChEBI" id="CHEBI:83833"/>
        <dbReference type="ChEBI" id="CHEBI:83834"/>
        <dbReference type="EC" id="5.2.1.8"/>
    </reaction>
</comment>
<dbReference type="PROSITE" id="PS01096">
    <property type="entry name" value="PPIC_PPIASE_1"/>
    <property type="match status" value="1"/>
</dbReference>
<feature type="transmembrane region" description="Helical" evidence="7">
    <location>
        <begin position="388"/>
        <end position="410"/>
    </location>
</feature>
<evidence type="ECO:0000256" key="3">
    <source>
        <dbReference type="ARBA" id="ARBA00023110"/>
    </source>
</evidence>
<evidence type="ECO:0000256" key="5">
    <source>
        <dbReference type="PROSITE-ProRule" id="PRU00278"/>
    </source>
</evidence>
<keyword evidence="4 5" id="KW-0413">Isomerase</keyword>
<dbReference type="InterPro" id="IPR000297">
    <property type="entry name" value="PPIase_PpiC"/>
</dbReference>
<dbReference type="GO" id="GO:0005634">
    <property type="term" value="C:nucleus"/>
    <property type="evidence" value="ECO:0007669"/>
    <property type="project" value="TreeGrafter"/>
</dbReference>
<dbReference type="EC" id="5.2.1.8" evidence="2"/>
<feature type="domain" description="PpiC" evidence="8">
    <location>
        <begin position="130"/>
        <end position="214"/>
    </location>
</feature>
<dbReference type="Gene3D" id="3.10.50.40">
    <property type="match status" value="1"/>
</dbReference>
<dbReference type="Pfam" id="PF00639">
    <property type="entry name" value="Rotamase"/>
    <property type="match status" value="1"/>
</dbReference>
<dbReference type="PROSITE" id="PS50198">
    <property type="entry name" value="PPIC_PPIASE_2"/>
    <property type="match status" value="1"/>
</dbReference>
<comment type="caution">
    <text evidence="9">The sequence shown here is derived from an EMBL/GenBank/DDBJ whole genome shotgun (WGS) entry which is preliminary data.</text>
</comment>
<reference evidence="9 10" key="1">
    <citation type="submission" date="2019-02" db="EMBL/GenBank/DDBJ databases">
        <title>Genome sequencing of the rare red list fungi Bondarzewia mesenterica.</title>
        <authorList>
            <person name="Buettner E."/>
            <person name="Kellner H."/>
        </authorList>
    </citation>
    <scope>NUCLEOTIDE SEQUENCE [LARGE SCALE GENOMIC DNA]</scope>
    <source>
        <strain evidence="9 10">DSM 108281</strain>
    </source>
</reference>